<accession>H1Z2B5</accession>
<organism evidence="3 4">
    <name type="scientific">Methanoplanus limicola DSM 2279</name>
    <dbReference type="NCBI Taxonomy" id="937775"/>
    <lineage>
        <taxon>Archaea</taxon>
        <taxon>Methanobacteriati</taxon>
        <taxon>Methanobacteriota</taxon>
        <taxon>Stenosarchaea group</taxon>
        <taxon>Methanomicrobia</taxon>
        <taxon>Methanomicrobiales</taxon>
        <taxon>Methanomicrobiaceae</taxon>
        <taxon>Methanoplanus</taxon>
    </lineage>
</organism>
<name>H1Z2B5_9EURY</name>
<dbReference type="GO" id="GO:0030677">
    <property type="term" value="C:ribonuclease P complex"/>
    <property type="evidence" value="ECO:0007669"/>
    <property type="project" value="UniProtKB-UniRule"/>
</dbReference>
<keyword evidence="2" id="KW-0540">Nuclease</keyword>
<dbReference type="Pfam" id="PF01900">
    <property type="entry name" value="RNase_P_Rpp14"/>
    <property type="match status" value="1"/>
</dbReference>
<comment type="function">
    <text evidence="2">Part of ribonuclease P, a protein complex that generates mature tRNA molecules by cleaving their 5'-ends.</text>
</comment>
<dbReference type="EC" id="3.1.26.5" evidence="2"/>
<gene>
    <name evidence="2" type="primary">rnp2</name>
    <name evidence="3" type="ORF">Metlim_0507</name>
</gene>
<keyword evidence="4" id="KW-1185">Reference proteome</keyword>
<dbReference type="InParanoid" id="H1Z2B5"/>
<keyword evidence="2" id="KW-0255">Endonuclease</keyword>
<keyword evidence="1 2" id="KW-0819">tRNA processing</keyword>
<keyword evidence="2" id="KW-0963">Cytoplasm</keyword>
<dbReference type="GO" id="GO:0001682">
    <property type="term" value="P:tRNA 5'-leader removal"/>
    <property type="evidence" value="ECO:0007669"/>
    <property type="project" value="UniProtKB-UniRule"/>
</dbReference>
<dbReference type="RefSeq" id="WP_004076315.1">
    <property type="nucleotide sequence ID" value="NZ_CM001436.1"/>
</dbReference>
<dbReference type="GO" id="GO:0005737">
    <property type="term" value="C:cytoplasm"/>
    <property type="evidence" value="ECO:0007669"/>
    <property type="project" value="UniProtKB-SubCell"/>
</dbReference>
<evidence type="ECO:0000313" key="3">
    <source>
        <dbReference type="EMBL" id="EHQ34644.1"/>
    </source>
</evidence>
<proteinExistence type="inferred from homology"/>
<dbReference type="EMBL" id="CM001436">
    <property type="protein sequence ID" value="EHQ34644.1"/>
    <property type="molecule type" value="Genomic_DNA"/>
</dbReference>
<evidence type="ECO:0000256" key="1">
    <source>
        <dbReference type="ARBA" id="ARBA00022694"/>
    </source>
</evidence>
<evidence type="ECO:0000256" key="2">
    <source>
        <dbReference type="HAMAP-Rule" id="MF_00755"/>
    </source>
</evidence>
<dbReference type="InterPro" id="IPR002759">
    <property type="entry name" value="Pop5/Rpp14/Rnp2-like"/>
</dbReference>
<sequence>MKPVPPTMREKKRYILARVVPHGAVPDGKTVYYLLQEILAGLFGDAGAAEINMSVVYSEAGYIIVRCRRGQERKLETALSFVTAESGAVSALRSVSVSGTIAALKRKIPVPPPPGNDCGITIGGEEFVYSFRSQEKVDLHQKGIKHQKILYFTREDIEEILCSQ</sequence>
<dbReference type="PANTHER" id="PTHR15441:SF2">
    <property type="entry name" value="RIBONUCLEASE P_MRP PROTEIN SUBUNIT POP5"/>
    <property type="match status" value="1"/>
</dbReference>
<evidence type="ECO:0000313" key="4">
    <source>
        <dbReference type="Proteomes" id="UP000005741"/>
    </source>
</evidence>
<protein>
    <recommendedName>
        <fullName evidence="2">Ribonuclease P protein component 2</fullName>
        <shortName evidence="2">RNase P component 2</shortName>
        <ecNumber evidence="2">3.1.26.5</ecNumber>
    </recommendedName>
    <alternativeName>
        <fullName evidence="2">Pop5</fullName>
    </alternativeName>
</protein>
<comment type="subunit">
    <text evidence="2">Consists of a catalytic RNA component and at least 4-5 protein subunits.</text>
</comment>
<comment type="subcellular location">
    <subcellularLocation>
        <location evidence="2">Cytoplasm</location>
    </subcellularLocation>
</comment>
<reference evidence="3 4" key="1">
    <citation type="submission" date="2011-10" db="EMBL/GenBank/DDBJ databases">
        <title>The Improved High-Quality Draft genome of Methanoplanus limicola DSM 2279.</title>
        <authorList>
            <consortium name="US DOE Joint Genome Institute (JGI-PGF)"/>
            <person name="Lucas S."/>
            <person name="Copeland A."/>
            <person name="Lapidus A."/>
            <person name="Glavina del Rio T."/>
            <person name="Dalin E."/>
            <person name="Tice H."/>
            <person name="Bruce D."/>
            <person name="Goodwin L."/>
            <person name="Pitluck S."/>
            <person name="Peters L."/>
            <person name="Mikhailova N."/>
            <person name="Lu M."/>
            <person name="Kyrpides N."/>
            <person name="Mavromatis K."/>
            <person name="Ivanova N."/>
            <person name="Markowitz V."/>
            <person name="Cheng J.-F."/>
            <person name="Hugenholtz P."/>
            <person name="Woyke T."/>
            <person name="Wu D."/>
            <person name="Wirth R."/>
            <person name="Brambilla E.-M."/>
            <person name="Klenk H.-P."/>
            <person name="Eisen J.A."/>
        </authorList>
    </citation>
    <scope>NUCLEOTIDE SEQUENCE [LARGE SCALE GENOMIC DNA]</scope>
    <source>
        <strain evidence="3 4">DSM 2279</strain>
    </source>
</reference>
<dbReference type="SUPFAM" id="SSF160350">
    <property type="entry name" value="Rnp2-like"/>
    <property type="match status" value="1"/>
</dbReference>
<dbReference type="STRING" id="937775.Metlim_0507"/>
<comment type="catalytic activity">
    <reaction evidence="2">
        <text>Endonucleolytic cleavage of RNA, removing 5'-extranucleotides from tRNA precursor.</text>
        <dbReference type="EC" id="3.1.26.5"/>
    </reaction>
</comment>
<dbReference type="AlphaFoldDB" id="H1Z2B5"/>
<dbReference type="HOGENOM" id="CLU_137733_1_0_2"/>
<dbReference type="GO" id="GO:0004526">
    <property type="term" value="F:ribonuclease P activity"/>
    <property type="evidence" value="ECO:0007669"/>
    <property type="project" value="UniProtKB-UniRule"/>
</dbReference>
<keyword evidence="2 3" id="KW-0378">Hydrolase</keyword>
<dbReference type="Gene3D" id="3.30.70.3250">
    <property type="entry name" value="Ribonuclease P, Pop5 subunit"/>
    <property type="match status" value="1"/>
</dbReference>
<dbReference type="PANTHER" id="PTHR15441">
    <property type="entry name" value="RIBONUCLEASE P PROTEIN SUBUNIT P14"/>
    <property type="match status" value="1"/>
</dbReference>
<dbReference type="OrthoDB" id="19261at2157"/>
<dbReference type="InterPro" id="IPR038085">
    <property type="entry name" value="Rnp2-like_sf"/>
</dbReference>
<dbReference type="Proteomes" id="UP000005741">
    <property type="component" value="Chromosome"/>
</dbReference>
<comment type="similarity">
    <text evidence="2">Belongs to the eukaryotic/archaeal RNase P protein component 2 family.</text>
</comment>
<dbReference type="HAMAP" id="MF_00755">
    <property type="entry name" value="RNase_P_2"/>
    <property type="match status" value="1"/>
</dbReference>